<evidence type="ECO:0000259" key="10">
    <source>
        <dbReference type="Pfam" id="PF12705"/>
    </source>
</evidence>
<keyword evidence="3" id="KW-0227">DNA damage</keyword>
<keyword evidence="9" id="KW-0234">DNA repair</keyword>
<dbReference type="InterPro" id="IPR049035">
    <property type="entry name" value="ADDB_N"/>
</dbReference>
<dbReference type="Gene3D" id="3.90.320.10">
    <property type="match status" value="1"/>
</dbReference>
<keyword evidence="5" id="KW-0347">Helicase</keyword>
<evidence type="ECO:0000256" key="5">
    <source>
        <dbReference type="ARBA" id="ARBA00022806"/>
    </source>
</evidence>
<evidence type="ECO:0000313" key="12">
    <source>
        <dbReference type="EMBL" id="ODA36347.1"/>
    </source>
</evidence>
<feature type="domain" description="ATP-dependent helicase/deoxyribonuclease subunit B N-terminal" evidence="11">
    <location>
        <begin position="79"/>
        <end position="285"/>
    </location>
</feature>
<dbReference type="Pfam" id="PF21445">
    <property type="entry name" value="ADDB_N"/>
    <property type="match status" value="1"/>
</dbReference>
<dbReference type="PANTHER" id="PTHR30591:SF1">
    <property type="entry name" value="RECBCD ENZYME SUBUNIT RECC"/>
    <property type="match status" value="1"/>
</dbReference>
<dbReference type="RefSeq" id="WP_068845654.1">
    <property type="nucleotide sequence ID" value="NZ_LYDR01000027.1"/>
</dbReference>
<evidence type="ECO:0000313" key="13">
    <source>
        <dbReference type="Proteomes" id="UP000094828"/>
    </source>
</evidence>
<name>A0A1C3ESP4_9PLAN</name>
<dbReference type="STRING" id="1841610.A6X21_16190"/>
<dbReference type="Proteomes" id="UP000094828">
    <property type="component" value="Unassembled WGS sequence"/>
</dbReference>
<evidence type="ECO:0000256" key="4">
    <source>
        <dbReference type="ARBA" id="ARBA00022801"/>
    </source>
</evidence>
<dbReference type="GO" id="GO:0004527">
    <property type="term" value="F:exonuclease activity"/>
    <property type="evidence" value="ECO:0007669"/>
    <property type="project" value="UniProtKB-KW"/>
</dbReference>
<dbReference type="SUPFAM" id="SSF52540">
    <property type="entry name" value="P-loop containing nucleoside triphosphate hydrolases"/>
    <property type="match status" value="1"/>
</dbReference>
<dbReference type="AlphaFoldDB" id="A0A1C3ESP4"/>
<evidence type="ECO:0000259" key="11">
    <source>
        <dbReference type="Pfam" id="PF21445"/>
    </source>
</evidence>
<accession>A0A1C3ESP4</accession>
<dbReference type="GO" id="GO:0005524">
    <property type="term" value="F:ATP binding"/>
    <property type="evidence" value="ECO:0007669"/>
    <property type="project" value="UniProtKB-KW"/>
</dbReference>
<keyword evidence="4" id="KW-0378">Hydrolase</keyword>
<comment type="caution">
    <text evidence="12">The sequence shown here is derived from an EMBL/GenBank/DDBJ whole genome shotgun (WGS) entry which is preliminary data.</text>
</comment>
<reference evidence="12 13" key="1">
    <citation type="submission" date="2016-05" db="EMBL/GenBank/DDBJ databases">
        <title>Genomic and physiological characterization of Planctopirus sp. isolated from fresh water lake.</title>
        <authorList>
            <person name="Subhash Y."/>
            <person name="Ramana C."/>
        </authorList>
    </citation>
    <scope>NUCLEOTIDE SEQUENCE [LARGE SCALE GENOMIC DNA]</scope>
    <source>
        <strain evidence="12 13">JC280</strain>
    </source>
</reference>
<dbReference type="GO" id="GO:0006281">
    <property type="term" value="P:DNA repair"/>
    <property type="evidence" value="ECO:0007669"/>
    <property type="project" value="UniProtKB-KW"/>
</dbReference>
<dbReference type="InterPro" id="IPR027417">
    <property type="entry name" value="P-loop_NTPase"/>
</dbReference>
<evidence type="ECO:0000256" key="2">
    <source>
        <dbReference type="ARBA" id="ARBA00022741"/>
    </source>
</evidence>
<evidence type="ECO:0000256" key="9">
    <source>
        <dbReference type="ARBA" id="ARBA00023204"/>
    </source>
</evidence>
<dbReference type="GO" id="GO:0006310">
    <property type="term" value="P:DNA recombination"/>
    <property type="evidence" value="ECO:0007669"/>
    <property type="project" value="TreeGrafter"/>
</dbReference>
<dbReference type="GO" id="GO:0003677">
    <property type="term" value="F:DNA binding"/>
    <property type="evidence" value="ECO:0007669"/>
    <property type="project" value="UniProtKB-KW"/>
</dbReference>
<keyword evidence="7" id="KW-0067">ATP-binding</keyword>
<organism evidence="12 13">
    <name type="scientific">Planctopirus hydrillae</name>
    <dbReference type="NCBI Taxonomy" id="1841610"/>
    <lineage>
        <taxon>Bacteria</taxon>
        <taxon>Pseudomonadati</taxon>
        <taxon>Planctomycetota</taxon>
        <taxon>Planctomycetia</taxon>
        <taxon>Planctomycetales</taxon>
        <taxon>Planctomycetaceae</taxon>
        <taxon>Planctopirus</taxon>
    </lineage>
</organism>
<dbReference type="Pfam" id="PF12705">
    <property type="entry name" value="PDDEXK_1"/>
    <property type="match status" value="1"/>
</dbReference>
<evidence type="ECO:0000256" key="7">
    <source>
        <dbReference type="ARBA" id="ARBA00022840"/>
    </source>
</evidence>
<dbReference type="EMBL" id="LYDR01000027">
    <property type="protein sequence ID" value="ODA36347.1"/>
    <property type="molecule type" value="Genomic_DNA"/>
</dbReference>
<dbReference type="InterPro" id="IPR038726">
    <property type="entry name" value="PDDEXK_AddAB-type"/>
</dbReference>
<dbReference type="OrthoDB" id="5487982at2"/>
<protein>
    <submittedName>
        <fullName evidence="12">Uncharacterized protein</fullName>
    </submittedName>
</protein>
<dbReference type="InterPro" id="IPR011604">
    <property type="entry name" value="PDDEXK-like_dom_sf"/>
</dbReference>
<evidence type="ECO:0000256" key="8">
    <source>
        <dbReference type="ARBA" id="ARBA00023125"/>
    </source>
</evidence>
<evidence type="ECO:0000256" key="6">
    <source>
        <dbReference type="ARBA" id="ARBA00022839"/>
    </source>
</evidence>
<keyword evidence="1" id="KW-0540">Nuclease</keyword>
<keyword evidence="6" id="KW-0269">Exonuclease</keyword>
<dbReference type="PANTHER" id="PTHR30591">
    <property type="entry name" value="RECBCD ENZYME SUBUNIT RECC"/>
    <property type="match status" value="1"/>
</dbReference>
<sequence length="1131" mass="126622">MSTRRTLSYPHCTYEGFLMLEILTGTGAARHQEALKRYATHLGQGLATGQLGTGLWLTPSARTHSGTYRALRELLKGRIAAPNLHTFESFSEIILSHGSAAATPITPSTQFLLLAHAIQTVYQRGECQEFSAVIETRGLTKIVSDWIAELKRDETWPEEFLKSCQRRKGGATSKDLALAAIYHEYQALLNARGWYDQEGRSWLARAAISQGARAPFDQVRLVVCDGFVDFTWIQYELLEQFARWNADIVITLPDEFASQRKTSFDRSELFAIPRRTLEILRSRIQPLQEIRVHTISTDPDQGAVPAGLEQLSRSLFGNPRIVSRSSTAAGFDAIAAGGPHRELEAVSYQIKKWRSSGFSAEEIVVVVRGLASEASRWLDHFELAGIPVYAPQASSLETCPVVRWIAQLVKLELNDWTSHDLRLVVSSTFFRPSQFSTKAKRALLAWLAKSPASSRKILSLKARERAADPSALTTEKEINHALVSQGLEILLRMTEKLSTSHSFEGWIDLWAAIISQWTPFLPDSLNHKADRSDWELLQRILRRVCRCRGTWQDPSERISLQAWWSEVEACLSVERSLPPAPSPGMIPLIDPAQARFLDSARCVVIVGATEQAYPAAEHTNCLYSHAERQSLIAAGLRLVREEDHSSEETLLFWQLVSMATENLLITYPAINAKGQELFPSPFVLAACDLFTKDVQLPRHVGSIHVMPEREEIHTRRDLRIVAFDQAMTGHAGWWKTGLLDTTEGRTYRNMARGLPMLQARYRTEGFTEYEGMLNEPALRQEFARQYGPEHQFSVTRLELYANCPFRFWIEEVLGLSPRETRQLSTNHLMRGTALHSALASLLGSGRLAMADEAELSRIFAEHVAVEMQRRAKGSPLAEAMARLDSQIVSAWSEQFAASQREYLETMVSAWGGMPETTLPEVAFGQVYDDHGELILGPYPALEISRDEHLVRLGGKIDRIDAHQLPTGEQFFSIIDYKSGGASQYRFDEKAVQQGLSLQLVVYLLAVKRLRMAGKNAEAWQAGFWGLRKEGLVAGLKAGRKSKEWNRLDESSIHRLQEAVQQSVIDLAISIRNGEFMVDGATKLKPSPCSSQCPTATVCRVKQQVGLAKQLHKIRPALDAPRATSPVENPAS</sequence>
<keyword evidence="8" id="KW-0238">DNA-binding</keyword>
<dbReference type="Gene3D" id="3.40.50.300">
    <property type="entry name" value="P-loop containing nucleotide triphosphate hydrolases"/>
    <property type="match status" value="2"/>
</dbReference>
<gene>
    <name evidence="12" type="ORF">A6X21_16190</name>
</gene>
<evidence type="ECO:0000256" key="1">
    <source>
        <dbReference type="ARBA" id="ARBA00022722"/>
    </source>
</evidence>
<keyword evidence="13" id="KW-1185">Reference proteome</keyword>
<keyword evidence="2" id="KW-0547">Nucleotide-binding</keyword>
<feature type="domain" description="PD-(D/E)XK endonuclease-like" evidence="10">
    <location>
        <begin position="791"/>
        <end position="1099"/>
    </location>
</feature>
<proteinExistence type="predicted"/>
<evidence type="ECO:0000256" key="3">
    <source>
        <dbReference type="ARBA" id="ARBA00022763"/>
    </source>
</evidence>
<dbReference type="GO" id="GO:0004386">
    <property type="term" value="F:helicase activity"/>
    <property type="evidence" value="ECO:0007669"/>
    <property type="project" value="UniProtKB-KW"/>
</dbReference>